<dbReference type="AlphaFoldDB" id="C5LS09"/>
<dbReference type="OrthoDB" id="446416at2759"/>
<keyword evidence="3" id="KW-1185">Reference proteome</keyword>
<protein>
    <submittedName>
        <fullName evidence="2">Uncharacterized protein</fullName>
    </submittedName>
</protein>
<dbReference type="RefSeq" id="XP_002767763.1">
    <property type="nucleotide sequence ID" value="XM_002767717.1"/>
</dbReference>
<dbReference type="GeneID" id="9043555"/>
<dbReference type="Proteomes" id="UP000007800">
    <property type="component" value="Unassembled WGS sequence"/>
</dbReference>
<name>C5LS09_PERM5</name>
<organism evidence="3">
    <name type="scientific">Perkinsus marinus (strain ATCC 50983 / TXsc)</name>
    <dbReference type="NCBI Taxonomy" id="423536"/>
    <lineage>
        <taxon>Eukaryota</taxon>
        <taxon>Sar</taxon>
        <taxon>Alveolata</taxon>
        <taxon>Perkinsozoa</taxon>
        <taxon>Perkinsea</taxon>
        <taxon>Perkinsida</taxon>
        <taxon>Perkinsidae</taxon>
        <taxon>Perkinsus</taxon>
    </lineage>
</organism>
<dbReference type="EMBL" id="GG685006">
    <property type="protein sequence ID" value="EER00481.1"/>
    <property type="molecule type" value="Genomic_DNA"/>
</dbReference>
<sequence length="461" mass="52327">MGLPIAPHISDKYADLLRVGELWINGEPTRWRTKGYGKEAWFDNFELAFRARLRQLERSGLVPPCDLASEITLVYWVCKLTSINYCLWEICSYIQQSLEKSRMVILETFDSSNPTLSILEYSLTLVGAATGTICMRWTKDNNIMYVNRHGQRRCKGTMKTIETQVPLRLLSDPEVENFRPIYDVDMELIVPRSIGDRIVGRLSCFNRGLDRFTDSSSLVSAVEPLMPRGSSNLRQISYPPAAPLFAEGEETSAGRRRSSRHGHAYTAEAQQLSTTNDNEIDAEIRSRRRASAQHRLDELSQYRRYIRTSSGYLVEEALPFNSRESSRSPVNSGRRSAGSDDSFLGPQTPRDRYARTGSQQSIPGEFDDPGGGRGDTFRNHSRNRESVSKHKIKTPDTGSTVTSKKSVAFAPDERNAEEQRVEAQRRLAQLQQYRRYIGNQPAESSNPEMFDEPPSRIPPSW</sequence>
<feature type="compositionally biased region" description="Basic residues" evidence="1">
    <location>
        <begin position="254"/>
        <end position="263"/>
    </location>
</feature>
<feature type="compositionally biased region" description="Polar residues" evidence="1">
    <location>
        <begin position="268"/>
        <end position="277"/>
    </location>
</feature>
<gene>
    <name evidence="2" type="ORF">Pmar_PMAR018364</name>
</gene>
<dbReference type="OMA" id="VDMELIV"/>
<feature type="compositionally biased region" description="Polar residues" evidence="1">
    <location>
        <begin position="396"/>
        <end position="405"/>
    </location>
</feature>
<evidence type="ECO:0000313" key="3">
    <source>
        <dbReference type="Proteomes" id="UP000007800"/>
    </source>
</evidence>
<feature type="compositionally biased region" description="Basic and acidic residues" evidence="1">
    <location>
        <begin position="375"/>
        <end position="388"/>
    </location>
</feature>
<accession>C5LS09</accession>
<reference evidence="2 3" key="1">
    <citation type="submission" date="2008-07" db="EMBL/GenBank/DDBJ databases">
        <authorList>
            <person name="El-Sayed N."/>
            <person name="Caler E."/>
            <person name="Inman J."/>
            <person name="Amedeo P."/>
            <person name="Hass B."/>
            <person name="Wortman J."/>
        </authorList>
    </citation>
    <scope>NUCLEOTIDE SEQUENCE [LARGE SCALE GENOMIC DNA]</scope>
    <source>
        <strain evidence="3">ATCC 50983 / TXsc</strain>
    </source>
</reference>
<feature type="region of interest" description="Disordered" evidence="1">
    <location>
        <begin position="247"/>
        <end position="279"/>
    </location>
</feature>
<evidence type="ECO:0000313" key="2">
    <source>
        <dbReference type="EMBL" id="EER00481.1"/>
    </source>
</evidence>
<evidence type="ECO:0000256" key="1">
    <source>
        <dbReference type="SAM" id="MobiDB-lite"/>
    </source>
</evidence>
<proteinExistence type="predicted"/>
<feature type="compositionally biased region" description="Low complexity" evidence="1">
    <location>
        <begin position="426"/>
        <end position="436"/>
    </location>
</feature>
<feature type="region of interest" description="Disordered" evidence="1">
    <location>
        <begin position="321"/>
        <end position="461"/>
    </location>
</feature>
<feature type="compositionally biased region" description="Basic and acidic residues" evidence="1">
    <location>
        <begin position="411"/>
        <end position="425"/>
    </location>
</feature>
<dbReference type="InParanoid" id="C5LS09"/>